<dbReference type="GO" id="GO:0046872">
    <property type="term" value="F:metal ion binding"/>
    <property type="evidence" value="ECO:0007669"/>
    <property type="project" value="UniProtKB-KW"/>
</dbReference>
<dbReference type="EMBL" id="AFYH01036838">
    <property type="status" value="NOT_ANNOTATED_CDS"/>
    <property type="molecule type" value="Genomic_DNA"/>
</dbReference>
<comment type="cofactor">
    <cofactor evidence="1">
        <name>Zn(2+)</name>
        <dbReference type="ChEBI" id="CHEBI:29105"/>
    </cofactor>
</comment>
<feature type="binding site" evidence="12">
    <location>
        <position position="333"/>
    </location>
    <ligand>
        <name>Zn(2+)</name>
        <dbReference type="ChEBI" id="CHEBI:29105"/>
        <note>catalytic</note>
    </ligand>
</feature>
<evidence type="ECO:0000256" key="12">
    <source>
        <dbReference type="PROSITE-ProRule" id="PRU00276"/>
    </source>
</evidence>
<dbReference type="STRING" id="7897.ENSLACP00000017961"/>
<comment type="caution">
    <text evidence="11">Lacks conserved residue(s) required for the propagation of feature annotation.</text>
</comment>
<keyword evidence="9 11" id="KW-1015">Disulfide bond</keyword>
<dbReference type="Pfam" id="PF01421">
    <property type="entry name" value="Reprolysin"/>
    <property type="match status" value="1"/>
</dbReference>
<keyword evidence="6 12" id="KW-0862">Zinc</keyword>
<keyword evidence="8" id="KW-0472">Membrane</keyword>
<feature type="disulfide bond" evidence="12">
    <location>
        <begin position="350"/>
        <end position="355"/>
    </location>
</feature>
<dbReference type="OMA" id="CKANDAM"/>
<evidence type="ECO:0000256" key="4">
    <source>
        <dbReference type="ARBA" id="ARBA00022723"/>
    </source>
</evidence>
<dbReference type="PROSITE" id="PS01186">
    <property type="entry name" value="EGF_2"/>
    <property type="match status" value="1"/>
</dbReference>
<dbReference type="PROSITE" id="PS00427">
    <property type="entry name" value="DISINTEGRIN_1"/>
    <property type="match status" value="1"/>
</dbReference>
<organism evidence="16 17">
    <name type="scientific">Latimeria chalumnae</name>
    <name type="common">Coelacanth</name>
    <dbReference type="NCBI Taxonomy" id="7897"/>
    <lineage>
        <taxon>Eukaryota</taxon>
        <taxon>Metazoa</taxon>
        <taxon>Chordata</taxon>
        <taxon>Craniata</taxon>
        <taxon>Vertebrata</taxon>
        <taxon>Euteleostomi</taxon>
        <taxon>Coelacanthiformes</taxon>
        <taxon>Coelacanthidae</taxon>
        <taxon>Latimeria</taxon>
    </lineage>
</organism>
<evidence type="ECO:0000256" key="2">
    <source>
        <dbReference type="ARBA" id="ARBA00004479"/>
    </source>
</evidence>
<dbReference type="InterPro" id="IPR001762">
    <property type="entry name" value="Disintegrin_dom"/>
</dbReference>
<dbReference type="InterPro" id="IPR034027">
    <property type="entry name" value="Reprolysin_adamalysin"/>
</dbReference>
<dbReference type="AlphaFoldDB" id="H3B7U0"/>
<reference evidence="17" key="1">
    <citation type="submission" date="2011-08" db="EMBL/GenBank/DDBJ databases">
        <title>The draft genome of Latimeria chalumnae.</title>
        <authorList>
            <person name="Di Palma F."/>
            <person name="Alfoldi J."/>
            <person name="Johnson J."/>
            <person name="Berlin A."/>
            <person name="Gnerre S."/>
            <person name="Jaffe D."/>
            <person name="MacCallum I."/>
            <person name="Young S."/>
            <person name="Walker B.J."/>
            <person name="Lander E."/>
            <person name="Lindblad-Toh K."/>
        </authorList>
    </citation>
    <scope>NUCLEOTIDE SEQUENCE [LARGE SCALE GENOMIC DNA]</scope>
    <source>
        <strain evidence="17">Wild caught</strain>
    </source>
</reference>
<dbReference type="EMBL" id="AFYH01036837">
    <property type="status" value="NOT_ANNOTATED_CDS"/>
    <property type="molecule type" value="Genomic_DNA"/>
</dbReference>
<dbReference type="EMBL" id="AFYH01036835">
    <property type="status" value="NOT_ANNOTATED_CDS"/>
    <property type="molecule type" value="Genomic_DNA"/>
</dbReference>
<dbReference type="Pfam" id="PF08516">
    <property type="entry name" value="ADAM_CR"/>
    <property type="match status" value="1"/>
</dbReference>
<keyword evidence="17" id="KW-1185">Reference proteome</keyword>
<name>H3B7U0_LATCH</name>
<keyword evidence="7" id="KW-1133">Transmembrane helix</keyword>
<dbReference type="GO" id="GO:0005886">
    <property type="term" value="C:plasma membrane"/>
    <property type="evidence" value="ECO:0007669"/>
    <property type="project" value="TreeGrafter"/>
</dbReference>
<dbReference type="PROSITE" id="PS50214">
    <property type="entry name" value="DISINTEGRIN_2"/>
    <property type="match status" value="1"/>
</dbReference>
<dbReference type="InterPro" id="IPR036436">
    <property type="entry name" value="Disintegrin_dom_sf"/>
</dbReference>
<evidence type="ECO:0000256" key="10">
    <source>
        <dbReference type="PROSITE-ProRule" id="PRU00068"/>
    </source>
</evidence>
<dbReference type="GO" id="GO:0006508">
    <property type="term" value="P:proteolysis"/>
    <property type="evidence" value="ECO:0007669"/>
    <property type="project" value="InterPro"/>
</dbReference>
<evidence type="ECO:0000256" key="3">
    <source>
        <dbReference type="ARBA" id="ARBA00022692"/>
    </source>
</evidence>
<dbReference type="CDD" id="cd04269">
    <property type="entry name" value="ZnMc_adamalysin_II_like"/>
    <property type="match status" value="1"/>
</dbReference>
<protein>
    <submittedName>
        <fullName evidence="16">ADAM metallopeptidase domain 28</fullName>
    </submittedName>
</protein>
<keyword evidence="3" id="KW-0812">Transmembrane</keyword>
<evidence type="ECO:0000259" key="13">
    <source>
        <dbReference type="PROSITE" id="PS50026"/>
    </source>
</evidence>
<keyword evidence="5" id="KW-0378">Hydrolase</keyword>
<dbReference type="InParanoid" id="H3B7U0"/>
<accession>H3B7U0</accession>
<feature type="disulfide bond" evidence="11">
    <location>
        <begin position="622"/>
        <end position="632"/>
    </location>
</feature>
<feature type="disulfide bond" evidence="12">
    <location>
        <begin position="348"/>
        <end position="372"/>
    </location>
</feature>
<evidence type="ECO:0000259" key="14">
    <source>
        <dbReference type="PROSITE" id="PS50214"/>
    </source>
</evidence>
<dbReference type="PRINTS" id="PR00289">
    <property type="entry name" value="DISINTEGRIN"/>
</dbReference>
<keyword evidence="4 12" id="KW-0479">Metal-binding</keyword>
<comment type="subcellular location">
    <subcellularLocation>
        <location evidence="2">Membrane</location>
        <topology evidence="2">Single-pass type I membrane protein</topology>
    </subcellularLocation>
</comment>
<feature type="binding site" evidence="12">
    <location>
        <position position="337"/>
    </location>
    <ligand>
        <name>Zn(2+)</name>
        <dbReference type="ChEBI" id="CHEBI:29105"/>
        <note>catalytic</note>
    </ligand>
</feature>
<reference evidence="16" key="2">
    <citation type="submission" date="2025-08" db="UniProtKB">
        <authorList>
            <consortium name="Ensembl"/>
        </authorList>
    </citation>
    <scope>IDENTIFICATION</scope>
</reference>
<dbReference type="PANTHER" id="PTHR11905:SF32">
    <property type="entry name" value="DISINTEGRIN AND METALLOPROTEINASE DOMAIN-CONTAINING PROTEIN 28"/>
    <property type="match status" value="1"/>
</dbReference>
<dbReference type="SMART" id="SM00050">
    <property type="entry name" value="DISIN"/>
    <property type="match status" value="1"/>
</dbReference>
<dbReference type="EMBL" id="AFYH01036834">
    <property type="status" value="NOT_ANNOTATED_CDS"/>
    <property type="molecule type" value="Genomic_DNA"/>
</dbReference>
<evidence type="ECO:0000256" key="6">
    <source>
        <dbReference type="ARBA" id="ARBA00022833"/>
    </source>
</evidence>
<dbReference type="PROSITE" id="PS50026">
    <property type="entry name" value="EGF_3"/>
    <property type="match status" value="1"/>
</dbReference>
<feature type="domain" description="Disintegrin" evidence="14">
    <location>
        <begin position="401"/>
        <end position="487"/>
    </location>
</feature>
<dbReference type="Pfam" id="PF00200">
    <property type="entry name" value="Disintegrin"/>
    <property type="match status" value="1"/>
</dbReference>
<dbReference type="InterPro" id="IPR002870">
    <property type="entry name" value="Peptidase_M12B_N"/>
</dbReference>
<evidence type="ECO:0000313" key="16">
    <source>
        <dbReference type="Ensembl" id="ENSLACP00000017961.1"/>
    </source>
</evidence>
<feature type="domain" description="Peptidase M12B" evidence="15">
    <location>
        <begin position="198"/>
        <end position="393"/>
    </location>
</feature>
<feature type="active site" evidence="12">
    <location>
        <position position="334"/>
    </location>
</feature>
<evidence type="ECO:0000259" key="15">
    <source>
        <dbReference type="PROSITE" id="PS50215"/>
    </source>
</evidence>
<evidence type="ECO:0000256" key="9">
    <source>
        <dbReference type="ARBA" id="ARBA00023157"/>
    </source>
</evidence>
<feature type="domain" description="EGF-like" evidence="13">
    <location>
        <begin position="618"/>
        <end position="650"/>
    </location>
</feature>
<feature type="disulfide bond" evidence="11">
    <location>
        <begin position="640"/>
        <end position="649"/>
    </location>
</feature>
<dbReference type="InterPro" id="IPR024079">
    <property type="entry name" value="MetalloPept_cat_dom_sf"/>
</dbReference>
<dbReference type="Proteomes" id="UP000008672">
    <property type="component" value="Unassembled WGS sequence"/>
</dbReference>
<dbReference type="Pfam" id="PF01562">
    <property type="entry name" value="Pep_M12B_propep"/>
    <property type="match status" value="1"/>
</dbReference>
<dbReference type="FunFam" id="4.10.70.10:FF:000001">
    <property type="entry name" value="Disintegrin and metalloproteinase domain-containing protein 22"/>
    <property type="match status" value="1"/>
</dbReference>
<dbReference type="GeneTree" id="ENSGT00940000156716"/>
<dbReference type="SMART" id="SM00608">
    <property type="entry name" value="ACR"/>
    <property type="match status" value="1"/>
</dbReference>
<dbReference type="FunCoup" id="H3B7U0">
    <property type="interactions" value="445"/>
</dbReference>
<dbReference type="InterPro" id="IPR018358">
    <property type="entry name" value="Disintegrin_CS"/>
</dbReference>
<dbReference type="InterPro" id="IPR000742">
    <property type="entry name" value="EGF"/>
</dbReference>
<evidence type="ECO:0000256" key="1">
    <source>
        <dbReference type="ARBA" id="ARBA00001947"/>
    </source>
</evidence>
<evidence type="ECO:0000256" key="11">
    <source>
        <dbReference type="PROSITE-ProRule" id="PRU00076"/>
    </source>
</evidence>
<dbReference type="EMBL" id="AFYH01036836">
    <property type="status" value="NOT_ANNOTATED_CDS"/>
    <property type="molecule type" value="Genomic_DNA"/>
</dbReference>
<keyword evidence="11" id="KW-0245">EGF-like domain</keyword>
<dbReference type="Gene3D" id="3.40.390.10">
    <property type="entry name" value="Collagenase (Catalytic Domain)"/>
    <property type="match status" value="1"/>
</dbReference>
<gene>
    <name evidence="16" type="primary">ADAM28</name>
</gene>
<feature type="disulfide bond" evidence="10">
    <location>
        <begin position="459"/>
        <end position="479"/>
    </location>
</feature>
<evidence type="ECO:0000256" key="7">
    <source>
        <dbReference type="ARBA" id="ARBA00022989"/>
    </source>
</evidence>
<dbReference type="HOGENOM" id="CLU_012714_7_1_1"/>
<dbReference type="Ensembl" id="ENSLACT00000018091.1">
    <property type="protein sequence ID" value="ENSLACP00000017961.1"/>
    <property type="gene ID" value="ENSLACG00000015824.1"/>
</dbReference>
<dbReference type="InterPro" id="IPR001590">
    <property type="entry name" value="Peptidase_M12B"/>
</dbReference>
<dbReference type="PROSITE" id="PS50215">
    <property type="entry name" value="ADAM_MEPRO"/>
    <property type="match status" value="1"/>
</dbReference>
<proteinExistence type="predicted"/>
<dbReference type="GO" id="GO:0004222">
    <property type="term" value="F:metalloendopeptidase activity"/>
    <property type="evidence" value="ECO:0007669"/>
    <property type="project" value="InterPro"/>
</dbReference>
<evidence type="ECO:0000256" key="5">
    <source>
        <dbReference type="ARBA" id="ARBA00022801"/>
    </source>
</evidence>
<dbReference type="InterPro" id="IPR006586">
    <property type="entry name" value="ADAM_Cys-rich"/>
</dbReference>
<dbReference type="SUPFAM" id="SSF55486">
    <property type="entry name" value="Metalloproteases ('zincins'), catalytic domain"/>
    <property type="match status" value="1"/>
</dbReference>
<dbReference type="SUPFAM" id="SSF57552">
    <property type="entry name" value="Blood coagulation inhibitor (disintegrin)"/>
    <property type="match status" value="1"/>
</dbReference>
<dbReference type="FunFam" id="3.40.390.10:FF:000002">
    <property type="entry name" value="Disintegrin and metalloproteinase domain-containing protein 22"/>
    <property type="match status" value="1"/>
</dbReference>
<sequence>SVTPTTNHSSIYFCLAMDAHKLPGVHRYEVVKPHKLHSYHKRDLQDPDQKMQYCTELSYGLTVEGKSLVLNLEKNKNLIAKGYSETHYLPNGQEVTSTPQYEDHCYYHGYVQNVDDSSVSISTCDGVRGYFRVRTRRYLIEPLLSSDTDDHALYRYESLQEQPKTCGVTNTTWEDGNEPRVAKSSTDEEKKNFISSRKFVELYLVADNSEYKKQDGNIMKVKKRLFEIVNFINMVYKAINTHVALVGIEIWSDEDKIEVSSVSGTTLDRFISWRNSKLNRQKQHDNAQLLTNVDFDGSTVGLAFVGTLCGSHSGGINQDHSSNAIAVGATVAHEMGHNLGMSHDKSSCKCSSGSCIMQPSLSYNYPKEFSICSLQNFQNFIVTKMPQCMRNMPSAEDIVADPVCGNNFQEQGEECDCGTPEECKNPCCDAQTCKMKESAQCAQGECCENCKIMTVGAKCRNRKDECDLPEFCTGQSAQCPRDKFRVNGYPCQNGQGYCNNGKCPLLEDQCHDLYGSGAKVGENNCYQKNSHGKYYGYCKKISGTLVGCKQKDIKCGKLYCSGGNNFPSYGIKVYFDNCQSSFTRGAEEDSAMVKKGTKCGNGLVCRDGECLDLETVYKSTNCSSKCRGHAVCDHELQCQCEEGWLSPNCDE</sequence>
<dbReference type="Bgee" id="ENSLACG00000015824">
    <property type="expression patterns" value="Expressed in pelvic fin and 1 other cell type or tissue"/>
</dbReference>
<dbReference type="Gene3D" id="4.10.70.10">
    <property type="entry name" value="Disintegrin domain"/>
    <property type="match status" value="1"/>
</dbReference>
<dbReference type="eggNOG" id="KOG3607">
    <property type="taxonomic scope" value="Eukaryota"/>
</dbReference>
<feature type="binding site" evidence="12">
    <location>
        <position position="343"/>
    </location>
    <ligand>
        <name>Zn(2+)</name>
        <dbReference type="ChEBI" id="CHEBI:29105"/>
        <note>catalytic</note>
    </ligand>
</feature>
<evidence type="ECO:0000313" key="17">
    <source>
        <dbReference type="Proteomes" id="UP000008672"/>
    </source>
</evidence>
<dbReference type="PANTHER" id="PTHR11905">
    <property type="entry name" value="ADAM A DISINTEGRIN AND METALLOPROTEASE DOMAIN"/>
    <property type="match status" value="1"/>
</dbReference>
<reference evidence="16" key="3">
    <citation type="submission" date="2025-09" db="UniProtKB">
        <authorList>
            <consortium name="Ensembl"/>
        </authorList>
    </citation>
    <scope>IDENTIFICATION</scope>
</reference>
<evidence type="ECO:0000256" key="8">
    <source>
        <dbReference type="ARBA" id="ARBA00023136"/>
    </source>
</evidence>